<proteinExistence type="predicted"/>
<dbReference type="EMBL" id="CM037017">
    <property type="protein sequence ID" value="KAH7676298.1"/>
    <property type="molecule type" value="Genomic_DNA"/>
</dbReference>
<accession>A0ACB7VPQ5</accession>
<gene>
    <name evidence="1" type="ORF">IHE45_07G005700</name>
</gene>
<sequence>MTRYLFTLLSRQKPCLPLFHSQTMFMSSYTVTRVSKSMVTPSEPTPNETLTLSIIDRVPGLRHCVRSIHAFKHGQEPAKVIKEALSKTLVHYYPFAGRFIDPVSPAAGEVTVACSGEGAYFIKAKADCTLEDVKNLDLPLMIPAHDLLPEPHPEISPLNMPLMMQVTEFKCGGFTVGIISVHTLADGLGAAQFITALSELARGLPNPTIKPNNNRSIIPNPPKPPPGPPPSFKNLNLNYSTFDVSPDSISKIKTHYFNKTGNYCSTFDVSIAKVWQARTRAIKLEDTELVHLCFFANTRPYLNQHDPAPPGFYANCFYPVTVSSTSGEVAKLDLVDLVHLIKEAKLRLPTEFAKWASGGFKHDPYELTFDYNWLFVSDWTKLGFQEVDYGWGTPVHVVPFAYNDIMAVAILGSPVVPKKGSRMMTQCVNDDHLADFEAEMANF</sequence>
<organism evidence="1 2">
    <name type="scientific">Dioscorea alata</name>
    <name type="common">Purple yam</name>
    <dbReference type="NCBI Taxonomy" id="55571"/>
    <lineage>
        <taxon>Eukaryota</taxon>
        <taxon>Viridiplantae</taxon>
        <taxon>Streptophyta</taxon>
        <taxon>Embryophyta</taxon>
        <taxon>Tracheophyta</taxon>
        <taxon>Spermatophyta</taxon>
        <taxon>Magnoliopsida</taxon>
        <taxon>Liliopsida</taxon>
        <taxon>Dioscoreales</taxon>
        <taxon>Dioscoreaceae</taxon>
        <taxon>Dioscorea</taxon>
    </lineage>
</organism>
<comment type="caution">
    <text evidence="1">The sequence shown here is derived from an EMBL/GenBank/DDBJ whole genome shotgun (WGS) entry which is preliminary data.</text>
</comment>
<evidence type="ECO:0000313" key="1">
    <source>
        <dbReference type="EMBL" id="KAH7676298.1"/>
    </source>
</evidence>
<name>A0ACB7VPQ5_DIOAL</name>
<protein>
    <submittedName>
        <fullName evidence="1">Transferase protein</fullName>
    </submittedName>
</protein>
<keyword evidence="2" id="KW-1185">Reference proteome</keyword>
<keyword evidence="1" id="KW-0808">Transferase</keyword>
<evidence type="ECO:0000313" key="2">
    <source>
        <dbReference type="Proteomes" id="UP000827976"/>
    </source>
</evidence>
<reference evidence="2" key="1">
    <citation type="journal article" date="2022" name="Nat. Commun.">
        <title>Chromosome evolution and the genetic basis of agronomically important traits in greater yam.</title>
        <authorList>
            <person name="Bredeson J.V."/>
            <person name="Lyons J.B."/>
            <person name="Oniyinde I.O."/>
            <person name="Okereke N.R."/>
            <person name="Kolade O."/>
            <person name="Nnabue I."/>
            <person name="Nwadili C.O."/>
            <person name="Hribova E."/>
            <person name="Parker M."/>
            <person name="Nwogha J."/>
            <person name="Shu S."/>
            <person name="Carlson J."/>
            <person name="Kariba R."/>
            <person name="Muthemba S."/>
            <person name="Knop K."/>
            <person name="Barton G.J."/>
            <person name="Sherwood A.V."/>
            <person name="Lopez-Montes A."/>
            <person name="Asiedu R."/>
            <person name="Jamnadass R."/>
            <person name="Muchugi A."/>
            <person name="Goodstein D."/>
            <person name="Egesi C.N."/>
            <person name="Featherston J."/>
            <person name="Asfaw A."/>
            <person name="Simpson G.G."/>
            <person name="Dolezel J."/>
            <person name="Hendre P.S."/>
            <person name="Van Deynze A."/>
            <person name="Kumar P.L."/>
            <person name="Obidiegwu J.E."/>
            <person name="Bhattacharjee R."/>
            <person name="Rokhsar D.S."/>
        </authorList>
    </citation>
    <scope>NUCLEOTIDE SEQUENCE [LARGE SCALE GENOMIC DNA]</scope>
    <source>
        <strain evidence="2">cv. TDa95/00328</strain>
    </source>
</reference>
<dbReference type="Proteomes" id="UP000827976">
    <property type="component" value="Chromosome 7"/>
</dbReference>